<gene>
    <name evidence="2" type="ORF">SAMN04488011_105158</name>
</gene>
<dbReference type="EMBL" id="FOCM01000005">
    <property type="protein sequence ID" value="SEN65362.1"/>
    <property type="molecule type" value="Genomic_DNA"/>
</dbReference>
<dbReference type="Pfam" id="PF11249">
    <property type="entry name" value="DUF3047"/>
    <property type="match status" value="1"/>
</dbReference>
<protein>
    <recommendedName>
        <fullName evidence="4">DUF3047 domain-containing protein</fullName>
    </recommendedName>
</protein>
<dbReference type="OrthoDB" id="8443660at2"/>
<feature type="signal peptide" evidence="1">
    <location>
        <begin position="1"/>
        <end position="20"/>
    </location>
</feature>
<feature type="chain" id="PRO_5011622879" description="DUF3047 domain-containing protein" evidence="1">
    <location>
        <begin position="21"/>
        <end position="213"/>
    </location>
</feature>
<dbReference type="Proteomes" id="UP000199372">
    <property type="component" value="Unassembled WGS sequence"/>
</dbReference>
<evidence type="ECO:0000313" key="2">
    <source>
        <dbReference type="EMBL" id="SEN65362.1"/>
    </source>
</evidence>
<dbReference type="InterPro" id="IPR021409">
    <property type="entry name" value="DUF3047"/>
</dbReference>
<name>A0A1H8IAY8_9RHOB</name>
<proteinExistence type="predicted"/>
<accession>A0A1H8IAY8</accession>
<dbReference type="RefSeq" id="WP_091845761.1">
    <property type="nucleotide sequence ID" value="NZ_FOCM01000005.1"/>
</dbReference>
<evidence type="ECO:0000313" key="3">
    <source>
        <dbReference type="Proteomes" id="UP000199372"/>
    </source>
</evidence>
<organism evidence="2 3">
    <name type="scientific">Palleronia pelagia</name>
    <dbReference type="NCBI Taxonomy" id="387096"/>
    <lineage>
        <taxon>Bacteria</taxon>
        <taxon>Pseudomonadati</taxon>
        <taxon>Pseudomonadota</taxon>
        <taxon>Alphaproteobacteria</taxon>
        <taxon>Rhodobacterales</taxon>
        <taxon>Roseobacteraceae</taxon>
        <taxon>Palleronia</taxon>
    </lineage>
</organism>
<evidence type="ECO:0000256" key="1">
    <source>
        <dbReference type="SAM" id="SignalP"/>
    </source>
</evidence>
<evidence type="ECO:0008006" key="4">
    <source>
        <dbReference type="Google" id="ProtNLM"/>
    </source>
</evidence>
<keyword evidence="3" id="KW-1185">Reference proteome</keyword>
<dbReference type="AlphaFoldDB" id="A0A1H8IAY8"/>
<keyword evidence="1" id="KW-0732">Signal</keyword>
<sequence length="213" mass="22567">MRHILTLATLGAAFALPLAAAEIPFDDQWREQTFPFQPANEYALNGDTLGVSSEGTVSLVYRRTPEVPDATGASWSWTVTEGVPATDLAQKGGDDRNLALYFVFADDATAEALQGASLRRLLGAEAARILVYVRGGDVAPGTMQDSPYLGERGKTIVLAETGTGSQSERVDFDADLQEAFGTRPPRLLGVAVSADSDDTDSVIDATISGLSLE</sequence>
<reference evidence="3" key="1">
    <citation type="submission" date="2016-10" db="EMBL/GenBank/DDBJ databases">
        <authorList>
            <person name="Varghese N."/>
            <person name="Submissions S."/>
        </authorList>
    </citation>
    <scope>NUCLEOTIDE SEQUENCE [LARGE SCALE GENOMIC DNA]</scope>
    <source>
        <strain evidence="3">DSM 26893</strain>
    </source>
</reference>